<name>A0A5D2GJS3_GOSDA</name>
<keyword evidence="2" id="KW-1185">Reference proteome</keyword>
<proteinExistence type="predicted"/>
<feature type="non-terminal residue" evidence="1">
    <location>
        <position position="1"/>
    </location>
</feature>
<protein>
    <submittedName>
        <fullName evidence="1">Uncharacterized protein</fullName>
    </submittedName>
</protein>
<accession>A0A5D2GJS3</accession>
<reference evidence="1 2" key="1">
    <citation type="submission" date="2019-06" db="EMBL/GenBank/DDBJ databases">
        <title>WGS assembly of Gossypium darwinii.</title>
        <authorList>
            <person name="Chen Z.J."/>
            <person name="Sreedasyam A."/>
            <person name="Ando A."/>
            <person name="Song Q."/>
            <person name="De L."/>
            <person name="Hulse-Kemp A."/>
            <person name="Ding M."/>
            <person name="Ye W."/>
            <person name="Kirkbride R."/>
            <person name="Jenkins J."/>
            <person name="Plott C."/>
            <person name="Lovell J."/>
            <person name="Lin Y.-M."/>
            <person name="Vaughn R."/>
            <person name="Liu B."/>
            <person name="Li W."/>
            <person name="Simpson S."/>
            <person name="Scheffler B."/>
            <person name="Saski C."/>
            <person name="Grover C."/>
            <person name="Hu G."/>
            <person name="Conover J."/>
            <person name="Carlson J."/>
            <person name="Shu S."/>
            <person name="Boston L."/>
            <person name="Williams M."/>
            <person name="Peterson D."/>
            <person name="Mcgee K."/>
            <person name="Jones D."/>
            <person name="Wendel J."/>
            <person name="Stelly D."/>
            <person name="Grimwood J."/>
            <person name="Schmutz J."/>
        </authorList>
    </citation>
    <scope>NUCLEOTIDE SEQUENCE [LARGE SCALE GENOMIC DNA]</scope>
    <source>
        <strain evidence="1">1808015.09</strain>
    </source>
</reference>
<evidence type="ECO:0000313" key="1">
    <source>
        <dbReference type="EMBL" id="TYH17686.1"/>
    </source>
</evidence>
<evidence type="ECO:0000313" key="2">
    <source>
        <dbReference type="Proteomes" id="UP000323506"/>
    </source>
</evidence>
<dbReference type="EMBL" id="CM017692">
    <property type="protein sequence ID" value="TYH17686.1"/>
    <property type="molecule type" value="Genomic_DNA"/>
</dbReference>
<sequence length="85" mass="10062">TKIWLFQNLRKKPLFYIYIFQTFKKLLKNPKSVFIIFSIPSLSLFPSRKASFQAFNPPTCNRRSKVLQRCEHNARCVIEHDSDVA</sequence>
<dbReference type="Proteomes" id="UP000323506">
    <property type="component" value="Chromosome A05"/>
</dbReference>
<dbReference type="AlphaFoldDB" id="A0A5D2GJS3"/>
<organism evidence="1 2">
    <name type="scientific">Gossypium darwinii</name>
    <name type="common">Darwin's cotton</name>
    <name type="synonym">Gossypium barbadense var. darwinii</name>
    <dbReference type="NCBI Taxonomy" id="34276"/>
    <lineage>
        <taxon>Eukaryota</taxon>
        <taxon>Viridiplantae</taxon>
        <taxon>Streptophyta</taxon>
        <taxon>Embryophyta</taxon>
        <taxon>Tracheophyta</taxon>
        <taxon>Spermatophyta</taxon>
        <taxon>Magnoliopsida</taxon>
        <taxon>eudicotyledons</taxon>
        <taxon>Gunneridae</taxon>
        <taxon>Pentapetalae</taxon>
        <taxon>rosids</taxon>
        <taxon>malvids</taxon>
        <taxon>Malvales</taxon>
        <taxon>Malvaceae</taxon>
        <taxon>Malvoideae</taxon>
        <taxon>Gossypium</taxon>
    </lineage>
</organism>
<gene>
    <name evidence="1" type="ORF">ES288_A05G210400v1</name>
</gene>